<dbReference type="HOGENOM" id="CLU_094004_3_2_1"/>
<dbReference type="InParanoid" id="A7SDL8"/>
<dbReference type="GO" id="GO:0051015">
    <property type="term" value="F:actin filament binding"/>
    <property type="evidence" value="ECO:0000318"/>
    <property type="project" value="GO_Central"/>
</dbReference>
<dbReference type="EMBL" id="DS469631">
    <property type="protein sequence ID" value="EDO38186.1"/>
    <property type="molecule type" value="Genomic_DNA"/>
</dbReference>
<name>A7SDL8_NEMVE</name>
<feature type="non-terminal residue" evidence="4">
    <location>
        <position position="149"/>
    </location>
</feature>
<dbReference type="PhylomeDB" id="A7SDL8"/>
<dbReference type="CDD" id="cd11286">
    <property type="entry name" value="ADF_cofilin_like"/>
    <property type="match status" value="1"/>
</dbReference>
<dbReference type="Gene3D" id="3.40.20.10">
    <property type="entry name" value="Severin"/>
    <property type="match status" value="1"/>
</dbReference>
<dbReference type="Pfam" id="PF00241">
    <property type="entry name" value="Cofilin_ADF"/>
    <property type="match status" value="1"/>
</dbReference>
<feature type="domain" description="ADF-H" evidence="3">
    <location>
        <begin position="5"/>
        <end position="146"/>
    </location>
</feature>
<dbReference type="SMART" id="SM00102">
    <property type="entry name" value="ADF"/>
    <property type="match status" value="1"/>
</dbReference>
<dbReference type="FunCoup" id="A7SDL8">
    <property type="interactions" value="776"/>
</dbReference>
<accession>A7SDL8</accession>
<dbReference type="InterPro" id="IPR017904">
    <property type="entry name" value="ADF/Cofilin"/>
</dbReference>
<dbReference type="GO" id="GO:0005737">
    <property type="term" value="C:cytoplasm"/>
    <property type="evidence" value="ECO:0000318"/>
    <property type="project" value="GO_Central"/>
</dbReference>
<organism evidence="4 5">
    <name type="scientific">Nematostella vectensis</name>
    <name type="common">Starlet sea anemone</name>
    <dbReference type="NCBI Taxonomy" id="45351"/>
    <lineage>
        <taxon>Eukaryota</taxon>
        <taxon>Metazoa</taxon>
        <taxon>Cnidaria</taxon>
        <taxon>Anthozoa</taxon>
        <taxon>Hexacorallia</taxon>
        <taxon>Actiniaria</taxon>
        <taxon>Edwardsiidae</taxon>
        <taxon>Nematostella</taxon>
    </lineage>
</organism>
<dbReference type="OMA" id="ITFYSWS"/>
<gene>
    <name evidence="4" type="ORF">NEMVEDRAFT_v1g227079</name>
</gene>
<dbReference type="eggNOG" id="KOG1735">
    <property type="taxonomic scope" value="Eukaryota"/>
</dbReference>
<dbReference type="SUPFAM" id="SSF55753">
    <property type="entry name" value="Actin depolymerizing proteins"/>
    <property type="match status" value="1"/>
</dbReference>
<evidence type="ECO:0000256" key="1">
    <source>
        <dbReference type="ARBA" id="ARBA00006844"/>
    </source>
</evidence>
<keyword evidence="2" id="KW-0009">Actin-binding</keyword>
<dbReference type="GO" id="GO:0015629">
    <property type="term" value="C:actin cytoskeleton"/>
    <property type="evidence" value="ECO:0000318"/>
    <property type="project" value="GO_Central"/>
</dbReference>
<dbReference type="AlphaFoldDB" id="A7SDL8"/>
<sequence length="149" mass="17374">MSMSGIKIDDESLHLYQTMQGKEKSHKFATFKISDDGKMVVIDHILKRVDTHTREEDRAIFDQMLEKLSDSEPRYILYDLNFPRKDGRAFHHLVYIFWSSDNAPIKKRMVSAATNELLKRKFGVKKDFQINDRADLSYDDIADKAEQGS</sequence>
<comment type="similarity">
    <text evidence="1">Belongs to the actin-binding proteins ADF family.</text>
</comment>
<evidence type="ECO:0000313" key="5">
    <source>
        <dbReference type="Proteomes" id="UP000001593"/>
    </source>
</evidence>
<dbReference type="InterPro" id="IPR029006">
    <property type="entry name" value="ADF-H/Gelsolin-like_dom_sf"/>
</dbReference>
<dbReference type="KEGG" id="nve:5509767"/>
<evidence type="ECO:0000259" key="3">
    <source>
        <dbReference type="PROSITE" id="PS51263"/>
    </source>
</evidence>
<dbReference type="PANTHER" id="PTHR11913">
    <property type="entry name" value="COFILIN-RELATED"/>
    <property type="match status" value="1"/>
</dbReference>
<protein>
    <recommendedName>
        <fullName evidence="3">ADF-H domain-containing protein</fullName>
    </recommendedName>
</protein>
<keyword evidence="5" id="KW-1185">Reference proteome</keyword>
<dbReference type="GO" id="GO:0030042">
    <property type="term" value="P:actin filament depolymerization"/>
    <property type="evidence" value="ECO:0000318"/>
    <property type="project" value="GO_Central"/>
</dbReference>
<proteinExistence type="inferred from homology"/>
<dbReference type="InterPro" id="IPR002108">
    <property type="entry name" value="ADF-H"/>
</dbReference>
<dbReference type="PROSITE" id="PS51263">
    <property type="entry name" value="ADF_H"/>
    <property type="match status" value="1"/>
</dbReference>
<dbReference type="STRING" id="45351.A7SDL8"/>
<evidence type="ECO:0000256" key="2">
    <source>
        <dbReference type="ARBA" id="ARBA00023203"/>
    </source>
</evidence>
<dbReference type="GO" id="GO:0051014">
    <property type="term" value="P:actin filament severing"/>
    <property type="evidence" value="ECO:0000318"/>
    <property type="project" value="GO_Central"/>
</dbReference>
<evidence type="ECO:0000313" key="4">
    <source>
        <dbReference type="EMBL" id="EDO38186.1"/>
    </source>
</evidence>
<reference evidence="4 5" key="1">
    <citation type="journal article" date="2007" name="Science">
        <title>Sea anemone genome reveals ancestral eumetazoan gene repertoire and genomic organization.</title>
        <authorList>
            <person name="Putnam N.H."/>
            <person name="Srivastava M."/>
            <person name="Hellsten U."/>
            <person name="Dirks B."/>
            <person name="Chapman J."/>
            <person name="Salamov A."/>
            <person name="Terry A."/>
            <person name="Shapiro H."/>
            <person name="Lindquist E."/>
            <person name="Kapitonov V.V."/>
            <person name="Jurka J."/>
            <person name="Genikhovich G."/>
            <person name="Grigoriev I.V."/>
            <person name="Lucas S.M."/>
            <person name="Steele R.E."/>
            <person name="Finnerty J.R."/>
            <person name="Technau U."/>
            <person name="Martindale M.Q."/>
            <person name="Rokhsar D.S."/>
        </authorList>
    </citation>
    <scope>NUCLEOTIDE SEQUENCE [LARGE SCALE GENOMIC DNA]</scope>
    <source>
        <strain evidence="5">CH2 X CH6</strain>
    </source>
</reference>
<dbReference type="Proteomes" id="UP000001593">
    <property type="component" value="Unassembled WGS sequence"/>
</dbReference>